<dbReference type="GO" id="GO:0003723">
    <property type="term" value="F:RNA binding"/>
    <property type="evidence" value="ECO:0007669"/>
    <property type="project" value="UniProtKB-UniRule"/>
</dbReference>
<dbReference type="InterPro" id="IPR018998">
    <property type="entry name" value="EndoU_C"/>
</dbReference>
<dbReference type="SUPFAM" id="SSF142877">
    <property type="entry name" value="EndoU-like"/>
    <property type="match status" value="1"/>
</dbReference>
<evidence type="ECO:0000256" key="10">
    <source>
        <dbReference type="ARBA" id="ARBA00023239"/>
    </source>
</evidence>
<keyword evidence="4 11" id="KW-0540">Nuclease</keyword>
<evidence type="ECO:0000256" key="11">
    <source>
        <dbReference type="RuleBase" id="RU367085"/>
    </source>
</evidence>
<keyword evidence="7 11" id="KW-0378">Hydrolase</keyword>
<comment type="similarity">
    <text evidence="2 11">Belongs to the ENDOU family.</text>
</comment>
<dbReference type="GO" id="GO:0046872">
    <property type="term" value="F:metal ion binding"/>
    <property type="evidence" value="ECO:0007669"/>
    <property type="project" value="UniProtKB-UniRule"/>
</dbReference>
<comment type="subunit">
    <text evidence="3 11">Monomer.</text>
</comment>
<keyword evidence="6 11" id="KW-0255">Endonuclease</keyword>
<evidence type="ECO:0000259" key="12">
    <source>
        <dbReference type="PROSITE" id="PS51959"/>
    </source>
</evidence>
<keyword evidence="11" id="KW-0732">Signal</keyword>
<evidence type="ECO:0000313" key="13">
    <source>
        <dbReference type="EMBL" id="VUZ56353.1"/>
    </source>
</evidence>
<dbReference type="GO" id="GO:0016829">
    <property type="term" value="F:lyase activity"/>
    <property type="evidence" value="ECO:0007669"/>
    <property type="project" value="UniProtKB-KW"/>
</dbReference>
<feature type="chain" id="PRO_5026378384" description="Uridylate-specific endoribonuclease" evidence="11">
    <location>
        <begin position="25"/>
        <end position="297"/>
    </location>
</feature>
<comment type="cofactor">
    <cofactor evidence="1 11">
        <name>Mn(2+)</name>
        <dbReference type="ChEBI" id="CHEBI:29035"/>
    </cofactor>
</comment>
<organism evidence="13 14">
    <name type="scientific">Hymenolepis diminuta</name>
    <name type="common">Rat tapeworm</name>
    <dbReference type="NCBI Taxonomy" id="6216"/>
    <lineage>
        <taxon>Eukaryota</taxon>
        <taxon>Metazoa</taxon>
        <taxon>Spiralia</taxon>
        <taxon>Lophotrochozoa</taxon>
        <taxon>Platyhelminthes</taxon>
        <taxon>Cestoda</taxon>
        <taxon>Eucestoda</taxon>
        <taxon>Cyclophyllidea</taxon>
        <taxon>Hymenolepididae</taxon>
        <taxon>Hymenolepis</taxon>
    </lineage>
</organism>
<dbReference type="Pfam" id="PF09412">
    <property type="entry name" value="XendoU"/>
    <property type="match status" value="1"/>
</dbReference>
<dbReference type="GO" id="GO:0004521">
    <property type="term" value="F:RNA endonuclease activity"/>
    <property type="evidence" value="ECO:0007669"/>
    <property type="project" value="UniProtKB-UniRule"/>
</dbReference>
<dbReference type="AlphaFoldDB" id="A0A564ZBC2"/>
<dbReference type="GO" id="GO:0016787">
    <property type="term" value="F:hydrolase activity"/>
    <property type="evidence" value="ECO:0007669"/>
    <property type="project" value="UniProtKB-KW"/>
</dbReference>
<keyword evidence="14" id="KW-1185">Reference proteome</keyword>
<dbReference type="InterPro" id="IPR037227">
    <property type="entry name" value="EndoU-like"/>
</dbReference>
<evidence type="ECO:0000256" key="6">
    <source>
        <dbReference type="ARBA" id="ARBA00022759"/>
    </source>
</evidence>
<keyword evidence="8 11" id="KW-0694">RNA-binding</keyword>
<evidence type="ECO:0000256" key="4">
    <source>
        <dbReference type="ARBA" id="ARBA00022722"/>
    </source>
</evidence>
<evidence type="ECO:0000256" key="9">
    <source>
        <dbReference type="ARBA" id="ARBA00023211"/>
    </source>
</evidence>
<feature type="domain" description="EndoU" evidence="12">
    <location>
        <begin position="30"/>
        <end position="297"/>
    </location>
</feature>
<evidence type="ECO:0000256" key="1">
    <source>
        <dbReference type="ARBA" id="ARBA00001936"/>
    </source>
</evidence>
<evidence type="ECO:0000256" key="2">
    <source>
        <dbReference type="ARBA" id="ARBA00010168"/>
    </source>
</evidence>
<evidence type="ECO:0000256" key="8">
    <source>
        <dbReference type="ARBA" id="ARBA00022884"/>
    </source>
</evidence>
<dbReference type="EC" id="4.6.1.-" evidence="11"/>
<dbReference type="PANTHER" id="PTHR12439">
    <property type="entry name" value="PLACENTAL PROTEIN 11-RELATED"/>
    <property type="match status" value="1"/>
</dbReference>
<evidence type="ECO:0000256" key="3">
    <source>
        <dbReference type="ARBA" id="ARBA00011245"/>
    </source>
</evidence>
<name>A0A564ZBC2_HYMDI</name>
<dbReference type="EMBL" id="CABIJS010000702">
    <property type="protein sequence ID" value="VUZ56353.1"/>
    <property type="molecule type" value="Genomic_DNA"/>
</dbReference>
<proteinExistence type="inferred from homology"/>
<dbReference type="PROSITE" id="PS51959">
    <property type="entry name" value="ENDOU"/>
    <property type="match status" value="1"/>
</dbReference>
<reference evidence="13 14" key="1">
    <citation type="submission" date="2019-07" db="EMBL/GenBank/DDBJ databases">
        <authorList>
            <person name="Jastrzebski P J."/>
            <person name="Paukszto L."/>
            <person name="Jastrzebski P J."/>
        </authorList>
    </citation>
    <scope>NUCLEOTIDE SEQUENCE [LARGE SCALE GENOMIC DNA]</scope>
    <source>
        <strain evidence="13 14">WMS-il1</strain>
    </source>
</reference>
<keyword evidence="5 11" id="KW-0479">Metal-binding</keyword>
<feature type="signal peptide" evidence="11">
    <location>
        <begin position="1"/>
        <end position="24"/>
    </location>
</feature>
<dbReference type="InterPro" id="IPR039787">
    <property type="entry name" value="ENDOU"/>
</dbReference>
<comment type="catalytic activity">
    <reaction evidence="11">
        <text>ribonucleotidyl-uridine-RNA = a 5'-end dephospho-uridine-RNA + a 3'-end 2',3'-cyclophospho-ribonucleotide-RNA</text>
        <dbReference type="Rhea" id="RHEA:67792"/>
        <dbReference type="Rhea" id="RHEA-COMP:10464"/>
        <dbReference type="Rhea" id="RHEA-COMP:17354"/>
        <dbReference type="Rhea" id="RHEA-COMP:17356"/>
        <dbReference type="ChEBI" id="CHEBI:83064"/>
        <dbReference type="ChEBI" id="CHEBI:173117"/>
        <dbReference type="ChEBI" id="CHEBI:173224"/>
    </reaction>
</comment>
<keyword evidence="10" id="KW-0456">Lyase</keyword>
<evidence type="ECO:0000256" key="7">
    <source>
        <dbReference type="ARBA" id="ARBA00022801"/>
    </source>
</evidence>
<gene>
    <name evidence="13" type="ORF">WMSIL1_LOCUS14026</name>
</gene>
<protein>
    <recommendedName>
        <fullName evidence="11">Uridylate-specific endoribonuclease</fullName>
        <ecNumber evidence="11">4.6.1.-</ecNumber>
    </recommendedName>
</protein>
<dbReference type="PANTHER" id="PTHR12439:SF11">
    <property type="entry name" value="URIDYLATE-SPECIFIC ENDORIBONUCLEASE"/>
    <property type="match status" value="1"/>
</dbReference>
<keyword evidence="9 11" id="KW-0464">Manganese</keyword>
<evidence type="ECO:0000313" key="14">
    <source>
        <dbReference type="Proteomes" id="UP000321570"/>
    </source>
</evidence>
<accession>A0A564ZBC2</accession>
<sequence length="297" mass="34640">MRLNSRRWSLLLVIISALVLCVECRKKHGKYPAFEKLINKLWDLDENRFELGKDIILDEQAHVERQPEDKATRPLFIYVNQSRLYHSPTYKAFIDLMKFYDPDILKVDPSGPEKTQAQVAFLDAIMETKVMEAVQTYLVEKNLVSSDKNVFKELIGNIWFAPYMRKKRLSSSAFEHVFLGEGHGSRAMGLHYWLPLYLHEHDETLNYYGIHEKKRGLKNILSVAFMWRGNLMKDFGTFIFGSSPEFEMGVYTAAFLTMNSIWPNGYRFALPIKIKNTKLSVQCYRNDRVLLGSCYLV</sequence>
<dbReference type="Proteomes" id="UP000321570">
    <property type="component" value="Unassembled WGS sequence"/>
</dbReference>
<dbReference type="CDD" id="cd21159">
    <property type="entry name" value="XendoU"/>
    <property type="match status" value="1"/>
</dbReference>
<evidence type="ECO:0000256" key="5">
    <source>
        <dbReference type="ARBA" id="ARBA00022723"/>
    </source>
</evidence>